<accession>A0A0K8MDT0</accession>
<keyword evidence="9" id="KW-1185">Reference proteome</keyword>
<dbReference type="AlphaFoldDB" id="A0A0K8MDT0"/>
<dbReference type="GO" id="GO:0050361">
    <property type="term" value="F:tryptophan 2-monooxygenase activity"/>
    <property type="evidence" value="ECO:0007669"/>
    <property type="project" value="UniProtKB-EC"/>
</dbReference>
<evidence type="ECO:0000256" key="4">
    <source>
        <dbReference type="ARBA" id="ARBA00017871"/>
    </source>
</evidence>
<dbReference type="EC" id="1.13.12.3" evidence="3"/>
<gene>
    <name evidence="8" type="primary">rebO</name>
    <name evidence="8" type="ORF">Cva_01296</name>
</gene>
<dbReference type="EMBL" id="BBVC01000074">
    <property type="protein sequence ID" value="GAO98632.1"/>
    <property type="molecule type" value="Genomic_DNA"/>
</dbReference>
<comment type="pathway">
    <text evidence="1">Plant hormone metabolism; auxin biosynthesis.</text>
</comment>
<organism evidence="8 9">
    <name type="scientific">Caedimonas varicaedens</name>
    <dbReference type="NCBI Taxonomy" id="1629334"/>
    <lineage>
        <taxon>Bacteria</taxon>
        <taxon>Pseudomonadati</taxon>
        <taxon>Pseudomonadota</taxon>
        <taxon>Alphaproteobacteria</taxon>
        <taxon>Holosporales</taxon>
        <taxon>Caedimonadaceae</taxon>
        <taxon>Caedimonas</taxon>
    </lineage>
</organism>
<comment type="similarity">
    <text evidence="2">Belongs to the tryptophan 2-monooxygenase family.</text>
</comment>
<sequence>MKENHNISSEKQKIVIIGAGLAGLTTAYRLFEKGYDIEIYEARPRVGGRVHSVFIKSLEGEDSIGELGGHDISDGGKAHHILSLIREFDLEIREDITKLSHIFYEDQKIHTPHILLQQQDFAPQKLEEFFYHLKTSVHSIQDILDILFKKDSILKRYFSIRISLYEGSDPSLLAVYHNKDTLKHLLQRGLPPAHPKSIIHRLVIKEGNAQLPLKMAKKISHRLHLEKTLKKVRINSSHQIEVSFQDNKSIFCDKLILAIPCSVYKNIIFDEVALPAARLASIKEVQYGTNAKILAPVKRLNSPYNAVFTNKMVGFFSNEDKLLNMYFGGQAAATLSKNTLDLFQETRIDMKAGFKNILLNEEEPISAKDEQLTRYIQPVAKSWTEDPYSQGSYSNYGVKLGERFSEETDYHGIKFKKIFEPIANRIFFAGEHATLLDEIGTMEAAVESGERLALLF</sequence>
<evidence type="ECO:0000256" key="5">
    <source>
        <dbReference type="ARBA" id="ARBA00023070"/>
    </source>
</evidence>
<dbReference type="InterPro" id="IPR002937">
    <property type="entry name" value="Amino_oxidase"/>
</dbReference>
<dbReference type="Pfam" id="PF01593">
    <property type="entry name" value="Amino_oxidase"/>
    <property type="match status" value="1"/>
</dbReference>
<evidence type="ECO:0000313" key="9">
    <source>
        <dbReference type="Proteomes" id="UP000036771"/>
    </source>
</evidence>
<keyword evidence="5" id="KW-0073">Auxin biosynthesis</keyword>
<dbReference type="PANTHER" id="PTHR10742">
    <property type="entry name" value="FLAVIN MONOAMINE OXIDASE"/>
    <property type="match status" value="1"/>
</dbReference>
<dbReference type="InterPro" id="IPR036188">
    <property type="entry name" value="FAD/NAD-bd_sf"/>
</dbReference>
<protein>
    <recommendedName>
        <fullName evidence="4">Tryptophan 2-monooxygenase</fullName>
        <ecNumber evidence="3">1.13.12.3</ecNumber>
    </recommendedName>
</protein>
<name>A0A0K8MDT0_9PROT</name>
<evidence type="ECO:0000256" key="6">
    <source>
        <dbReference type="ARBA" id="ARBA00047321"/>
    </source>
</evidence>
<evidence type="ECO:0000256" key="2">
    <source>
        <dbReference type="ARBA" id="ARBA00005833"/>
    </source>
</evidence>
<reference evidence="8 9" key="1">
    <citation type="submission" date="2015-03" db="EMBL/GenBank/DDBJ databases">
        <title>Caedibacter varicaedens, whole genome shotgun sequence.</title>
        <authorList>
            <person name="Suzuki H."/>
            <person name="Dapper A.L."/>
            <person name="Gibson A.K."/>
            <person name="Jackson C."/>
            <person name="Lee H."/>
            <person name="Pejaver V.R."/>
            <person name="Doak T."/>
            <person name="Lynch M."/>
        </authorList>
    </citation>
    <scope>NUCLEOTIDE SEQUENCE [LARGE SCALE GENOMIC DNA]</scope>
</reference>
<dbReference type="Proteomes" id="UP000036771">
    <property type="component" value="Unassembled WGS sequence"/>
</dbReference>
<dbReference type="InterPro" id="IPR050281">
    <property type="entry name" value="Flavin_monoamine_oxidase"/>
</dbReference>
<feature type="domain" description="Amine oxidase" evidence="7">
    <location>
        <begin position="21"/>
        <end position="453"/>
    </location>
</feature>
<evidence type="ECO:0000256" key="3">
    <source>
        <dbReference type="ARBA" id="ARBA00012535"/>
    </source>
</evidence>
<dbReference type="PRINTS" id="PR00419">
    <property type="entry name" value="ADXRDTASE"/>
</dbReference>
<evidence type="ECO:0000313" key="8">
    <source>
        <dbReference type="EMBL" id="GAO98632.1"/>
    </source>
</evidence>
<dbReference type="GO" id="GO:0009851">
    <property type="term" value="P:auxin biosynthetic process"/>
    <property type="evidence" value="ECO:0007669"/>
    <property type="project" value="UniProtKB-KW"/>
</dbReference>
<dbReference type="Gene3D" id="3.50.50.60">
    <property type="entry name" value="FAD/NAD(P)-binding domain"/>
    <property type="match status" value="1"/>
</dbReference>
<proteinExistence type="inferred from homology"/>
<comment type="caution">
    <text evidence="8">The sequence shown here is derived from an EMBL/GenBank/DDBJ whole genome shotgun (WGS) entry which is preliminary data.</text>
</comment>
<dbReference type="SUPFAM" id="SSF51905">
    <property type="entry name" value="FAD/NAD(P)-binding domain"/>
    <property type="match status" value="1"/>
</dbReference>
<dbReference type="PANTHER" id="PTHR10742:SF410">
    <property type="entry name" value="LYSINE-SPECIFIC HISTONE DEMETHYLASE 2"/>
    <property type="match status" value="1"/>
</dbReference>
<dbReference type="STRING" id="1629334.Cva_01296"/>
<evidence type="ECO:0000259" key="7">
    <source>
        <dbReference type="Pfam" id="PF01593"/>
    </source>
</evidence>
<evidence type="ECO:0000256" key="1">
    <source>
        <dbReference type="ARBA" id="ARBA00004814"/>
    </source>
</evidence>
<comment type="catalytic activity">
    <reaction evidence="6">
        <text>L-tryptophan + O2 = indole-3-acetamide + CO2 + H2O</text>
        <dbReference type="Rhea" id="RHEA:16165"/>
        <dbReference type="ChEBI" id="CHEBI:15377"/>
        <dbReference type="ChEBI" id="CHEBI:15379"/>
        <dbReference type="ChEBI" id="CHEBI:16031"/>
        <dbReference type="ChEBI" id="CHEBI:16526"/>
        <dbReference type="ChEBI" id="CHEBI:57912"/>
        <dbReference type="EC" id="1.13.12.3"/>
    </reaction>
</comment>